<proteinExistence type="predicted"/>
<dbReference type="Gene3D" id="3.30.70.270">
    <property type="match status" value="1"/>
</dbReference>
<dbReference type="PROSITE" id="PS50173">
    <property type="entry name" value="UMUC"/>
    <property type="match status" value="1"/>
</dbReference>
<organism evidence="2 3">
    <name type="scientific">Meloidogyne graminicola</name>
    <dbReference type="NCBI Taxonomy" id="189291"/>
    <lineage>
        <taxon>Eukaryota</taxon>
        <taxon>Metazoa</taxon>
        <taxon>Ecdysozoa</taxon>
        <taxon>Nematoda</taxon>
        <taxon>Chromadorea</taxon>
        <taxon>Rhabditida</taxon>
        <taxon>Tylenchina</taxon>
        <taxon>Tylenchomorpha</taxon>
        <taxon>Tylenchoidea</taxon>
        <taxon>Meloidogynidae</taxon>
        <taxon>Meloidogyninae</taxon>
        <taxon>Meloidogyne</taxon>
    </lineage>
</organism>
<evidence type="ECO:0000313" key="2">
    <source>
        <dbReference type="EMBL" id="KAF7636378.1"/>
    </source>
</evidence>
<dbReference type="InterPro" id="IPR001126">
    <property type="entry name" value="UmuC"/>
</dbReference>
<dbReference type="GO" id="GO:0042276">
    <property type="term" value="P:error-prone translesion synthesis"/>
    <property type="evidence" value="ECO:0007669"/>
    <property type="project" value="TreeGrafter"/>
</dbReference>
<dbReference type="InterPro" id="IPR050116">
    <property type="entry name" value="DNA_polymerase-Y"/>
</dbReference>
<reference evidence="2" key="1">
    <citation type="journal article" date="2020" name="Ecol. Evol.">
        <title>Genome structure and content of the rice root-knot nematode (Meloidogyne graminicola).</title>
        <authorList>
            <person name="Phan N.T."/>
            <person name="Danchin E.G.J."/>
            <person name="Klopp C."/>
            <person name="Perfus-Barbeoch L."/>
            <person name="Kozlowski D.K."/>
            <person name="Koutsovoulos G.D."/>
            <person name="Lopez-Roques C."/>
            <person name="Bouchez O."/>
            <person name="Zahm M."/>
            <person name="Besnard G."/>
            <person name="Bellafiore S."/>
        </authorList>
    </citation>
    <scope>NUCLEOTIDE SEQUENCE</scope>
    <source>
        <strain evidence="2">VN-18</strain>
    </source>
</reference>
<dbReference type="GO" id="GO:0006281">
    <property type="term" value="P:DNA repair"/>
    <property type="evidence" value="ECO:0007669"/>
    <property type="project" value="InterPro"/>
</dbReference>
<comment type="caution">
    <text evidence="2">The sequence shown here is derived from an EMBL/GenBank/DDBJ whole genome shotgun (WGS) entry which is preliminary data.</text>
</comment>
<name>A0A8S9ZSB7_9BILA</name>
<dbReference type="FunFam" id="3.40.1170.60:FF:000012">
    <property type="entry name" value="Putative DNA-directed polymerase kappa"/>
    <property type="match status" value="1"/>
</dbReference>
<dbReference type="InterPro" id="IPR043128">
    <property type="entry name" value="Rev_trsase/Diguanyl_cyclase"/>
</dbReference>
<keyword evidence="3" id="KW-1185">Reference proteome</keyword>
<evidence type="ECO:0000259" key="1">
    <source>
        <dbReference type="PROSITE" id="PS50173"/>
    </source>
</evidence>
<dbReference type="PANTHER" id="PTHR11076">
    <property type="entry name" value="DNA REPAIR POLYMERASE UMUC / TRANSFERASE FAMILY MEMBER"/>
    <property type="match status" value="1"/>
</dbReference>
<dbReference type="SUPFAM" id="SSF56672">
    <property type="entry name" value="DNA/RNA polymerases"/>
    <property type="match status" value="1"/>
</dbReference>
<dbReference type="EMBL" id="JABEBT010000030">
    <property type="protein sequence ID" value="KAF7636378.1"/>
    <property type="molecule type" value="Genomic_DNA"/>
</dbReference>
<dbReference type="AlphaFoldDB" id="A0A8S9ZSB7"/>
<protein>
    <submittedName>
        <fullName evidence="2">UmuC domain-containing protein</fullName>
    </submittedName>
</protein>
<dbReference type="Pfam" id="PF00817">
    <property type="entry name" value="IMS"/>
    <property type="match status" value="1"/>
</dbReference>
<sequence length="202" mass="23038">MEEKRSINKFWVHIDMDAFYASVECRDNPLLRTIPMAVGGDSMLATSNYLARKFGVRSAMPGFIAKKLCPDLVVVPCDMSKYVRESNNVRKIFQYYDPNMFMGGLDEAYLDLTDFVGQRIVPVKCKRIRYTGSCICRLPLIPPNEQLPEDAERLVQICKKCNKERITIIDFVIFGTGLEDIVNQIRFEVEQMTGLTCSAGQE</sequence>
<gene>
    <name evidence="2" type="ORF">Mgra_00004160</name>
</gene>
<feature type="domain" description="UmuC" evidence="1">
    <location>
        <begin position="11"/>
        <end position="202"/>
    </location>
</feature>
<dbReference type="Proteomes" id="UP000605970">
    <property type="component" value="Unassembled WGS sequence"/>
</dbReference>
<accession>A0A8S9ZSB7</accession>
<dbReference type="GO" id="GO:0003887">
    <property type="term" value="F:DNA-directed DNA polymerase activity"/>
    <property type="evidence" value="ECO:0007669"/>
    <property type="project" value="TreeGrafter"/>
</dbReference>
<dbReference type="GO" id="GO:0005634">
    <property type="term" value="C:nucleus"/>
    <property type="evidence" value="ECO:0007669"/>
    <property type="project" value="TreeGrafter"/>
</dbReference>
<evidence type="ECO:0000313" key="3">
    <source>
        <dbReference type="Proteomes" id="UP000605970"/>
    </source>
</evidence>
<dbReference type="Gene3D" id="3.40.1170.60">
    <property type="match status" value="1"/>
</dbReference>
<dbReference type="InterPro" id="IPR043502">
    <property type="entry name" value="DNA/RNA_pol_sf"/>
</dbReference>
<dbReference type="OrthoDB" id="1747274at2759"/>
<dbReference type="PANTHER" id="PTHR11076:SF33">
    <property type="entry name" value="DNA POLYMERASE KAPPA"/>
    <property type="match status" value="1"/>
</dbReference>